<dbReference type="AlphaFoldDB" id="A0A2M7T813"/>
<keyword evidence="1" id="KW-0051">Antiviral defense</keyword>
<organism evidence="4 5">
    <name type="scientific">Candidatus Aquicultor secundus</name>
    <dbReference type="NCBI Taxonomy" id="1973895"/>
    <lineage>
        <taxon>Bacteria</taxon>
        <taxon>Bacillati</taxon>
        <taxon>Actinomycetota</taxon>
        <taxon>Candidatus Aquicultoria</taxon>
        <taxon>Candidatus Aquicultorales</taxon>
        <taxon>Candidatus Aquicultoraceae</taxon>
        <taxon>Candidatus Aquicultor</taxon>
    </lineage>
</organism>
<reference evidence="5" key="1">
    <citation type="submission" date="2017-09" db="EMBL/GenBank/DDBJ databases">
        <title>Depth-based differentiation of microbial function through sediment-hosted aquifers and enrichment of novel symbionts in the deep terrestrial subsurface.</title>
        <authorList>
            <person name="Probst A.J."/>
            <person name="Ladd B."/>
            <person name="Jarett J.K."/>
            <person name="Geller-Mcgrath D.E."/>
            <person name="Sieber C.M.K."/>
            <person name="Emerson J.B."/>
            <person name="Anantharaman K."/>
            <person name="Thomas B.C."/>
            <person name="Malmstrom R."/>
            <person name="Stieglmeier M."/>
            <person name="Klingl A."/>
            <person name="Woyke T."/>
            <person name="Ryan C.M."/>
            <person name="Banfield J.F."/>
        </authorList>
    </citation>
    <scope>NUCLEOTIDE SEQUENCE [LARGE SCALE GENOMIC DNA]</scope>
</reference>
<dbReference type="EMBL" id="PFNG01000135">
    <property type="protein sequence ID" value="PIZ38866.1"/>
    <property type="molecule type" value="Genomic_DNA"/>
</dbReference>
<evidence type="ECO:0000256" key="1">
    <source>
        <dbReference type="ARBA" id="ARBA00023118"/>
    </source>
</evidence>
<dbReference type="Proteomes" id="UP000230956">
    <property type="component" value="Unassembled WGS sequence"/>
</dbReference>
<dbReference type="GO" id="GO:0051607">
    <property type="term" value="P:defense response to virus"/>
    <property type="evidence" value="ECO:0007669"/>
    <property type="project" value="UniProtKB-KW"/>
</dbReference>
<evidence type="ECO:0000256" key="2">
    <source>
        <dbReference type="ARBA" id="ARBA00093789"/>
    </source>
</evidence>
<comment type="caution">
    <text evidence="4">The sequence shown here is derived from an EMBL/GenBank/DDBJ whole genome shotgun (WGS) entry which is preliminary data.</text>
</comment>
<accession>A0A2M7T813</accession>
<comment type="subunit">
    <text evidence="2">Part of the Csm effector complex that includes Cas10, Csm2, Csm3, Csm4 and Csm5.</text>
</comment>
<evidence type="ECO:0000313" key="5">
    <source>
        <dbReference type="Proteomes" id="UP000230956"/>
    </source>
</evidence>
<dbReference type="InterPro" id="IPR007522">
    <property type="entry name" value="CRISPR-assoc_prot_TM1795"/>
</dbReference>
<gene>
    <name evidence="4" type="primary">cmr1</name>
    <name evidence="4" type="ORF">COY37_05715</name>
</gene>
<dbReference type="InterPro" id="IPR005537">
    <property type="entry name" value="RAMP_III_fam"/>
</dbReference>
<dbReference type="NCBIfam" id="TIGR01894">
    <property type="entry name" value="cas_TM1795_cmr1"/>
    <property type="match status" value="1"/>
</dbReference>
<evidence type="ECO:0000313" key="4">
    <source>
        <dbReference type="EMBL" id="PIZ38866.1"/>
    </source>
</evidence>
<evidence type="ECO:0000259" key="3">
    <source>
        <dbReference type="Pfam" id="PF03787"/>
    </source>
</evidence>
<sequence>MTNEHTIEIKMRTPLWTGGVDGKCDRLHETGIIGSMRWWYEAIVRGL</sequence>
<protein>
    <submittedName>
        <fullName evidence="4">Type III-B CRISPR module RAMP protein Cmr1</fullName>
    </submittedName>
</protein>
<dbReference type="RefSeq" id="WP_353683002.1">
    <property type="nucleotide sequence ID" value="NZ_PFNG01000135.1"/>
</dbReference>
<feature type="domain" description="CRISPR type III-associated protein" evidence="3">
    <location>
        <begin position="8"/>
        <end position="46"/>
    </location>
</feature>
<dbReference type="Pfam" id="PF03787">
    <property type="entry name" value="RAMPs"/>
    <property type="match status" value="1"/>
</dbReference>
<feature type="non-terminal residue" evidence="4">
    <location>
        <position position="47"/>
    </location>
</feature>
<name>A0A2M7T813_9ACTN</name>
<proteinExistence type="predicted"/>